<keyword evidence="4 11" id="KW-0812">Transmembrane</keyword>
<dbReference type="PANTHER" id="PTHR11003:SF271">
    <property type="entry name" value="TWO-PORE POTASSIUM CHANNEL 1-LIKE"/>
    <property type="match status" value="1"/>
</dbReference>
<name>A0ABR2CCJ2_9ROSI</name>
<sequence length="345" mass="38621">MANDDSRQSLLSSMNDSLNLKETKANPRRIRPHPRSKLPSEKASDGQEEHPFINLEPVLVPREFRFKYVLMLLGAYLGIGTLWFFLIEDQISGTKTNGIVDSIYFCVVTMTTVGYGDLVPHSSLAKMLACMYAFIGAALVGLILSNAADYIAEKQGNLLIKALHTNEESNSTEVLMDMETNKVKYKFLTTASLLVVLIIAGTLFLFLVEGMEFVDAIYCVCVTITTLGYGDKSFSTQGGRVFAILWIVSSTVCLAQFFLYLAELYTERRQRALVKWVLTRNLTFGDLEAADMDRDEVVSGAEFILYKLKEMGKISQEDVLMLKERFKALDVDRSGTLTTEDLILS</sequence>
<reference evidence="13 14" key="1">
    <citation type="journal article" date="2024" name="G3 (Bethesda)">
        <title>Genome assembly of Hibiscus sabdariffa L. provides insights into metabolisms of medicinal natural products.</title>
        <authorList>
            <person name="Kim T."/>
        </authorList>
    </citation>
    <scope>NUCLEOTIDE SEQUENCE [LARGE SCALE GENOMIC DNA]</scope>
    <source>
        <strain evidence="13">TK-2024</strain>
        <tissue evidence="13">Old leaves</tissue>
    </source>
</reference>
<evidence type="ECO:0000256" key="5">
    <source>
        <dbReference type="ARBA" id="ARBA00022837"/>
    </source>
</evidence>
<keyword evidence="6 11" id="KW-1133">Transmembrane helix</keyword>
<evidence type="ECO:0000256" key="7">
    <source>
        <dbReference type="ARBA" id="ARBA00023065"/>
    </source>
</evidence>
<evidence type="ECO:0000256" key="4">
    <source>
        <dbReference type="ARBA" id="ARBA00022692"/>
    </source>
</evidence>
<evidence type="ECO:0000259" key="12">
    <source>
        <dbReference type="PROSITE" id="PS50222"/>
    </source>
</evidence>
<dbReference type="InterPro" id="IPR013099">
    <property type="entry name" value="K_chnl_dom"/>
</dbReference>
<evidence type="ECO:0000256" key="8">
    <source>
        <dbReference type="ARBA" id="ARBA00023136"/>
    </source>
</evidence>
<keyword evidence="14" id="KW-1185">Reference proteome</keyword>
<dbReference type="Gene3D" id="1.10.287.70">
    <property type="match status" value="2"/>
</dbReference>
<comment type="caution">
    <text evidence="13">The sequence shown here is derived from an EMBL/GenBank/DDBJ whole genome shotgun (WGS) entry which is preliminary data.</text>
</comment>
<dbReference type="InterPro" id="IPR003280">
    <property type="entry name" value="2pore_dom_K_chnl"/>
</dbReference>
<evidence type="ECO:0000256" key="6">
    <source>
        <dbReference type="ARBA" id="ARBA00022989"/>
    </source>
</evidence>
<protein>
    <recommendedName>
        <fullName evidence="12">EF-hand domain-containing protein</fullName>
    </recommendedName>
</protein>
<evidence type="ECO:0000256" key="10">
    <source>
        <dbReference type="SAM" id="MobiDB-lite"/>
    </source>
</evidence>
<keyword evidence="3" id="KW-0813">Transport</keyword>
<feature type="domain" description="EF-hand" evidence="12">
    <location>
        <begin position="317"/>
        <end position="345"/>
    </location>
</feature>
<dbReference type="SUPFAM" id="SSF47473">
    <property type="entry name" value="EF-hand"/>
    <property type="match status" value="1"/>
</dbReference>
<dbReference type="PANTHER" id="PTHR11003">
    <property type="entry name" value="POTASSIUM CHANNEL, SUBFAMILY K"/>
    <property type="match status" value="1"/>
</dbReference>
<dbReference type="PRINTS" id="PR01333">
    <property type="entry name" value="2POREKCHANEL"/>
</dbReference>
<dbReference type="Gene3D" id="1.10.238.10">
    <property type="entry name" value="EF-hand"/>
    <property type="match status" value="1"/>
</dbReference>
<accession>A0ABR2CCJ2</accession>
<feature type="transmembrane region" description="Helical" evidence="11">
    <location>
        <begin position="185"/>
        <end position="207"/>
    </location>
</feature>
<keyword evidence="9" id="KW-0407">Ion channel</keyword>
<dbReference type="InterPro" id="IPR011992">
    <property type="entry name" value="EF-hand-dom_pair"/>
</dbReference>
<gene>
    <name evidence="13" type="ORF">V6N12_032416</name>
</gene>
<dbReference type="Pfam" id="PF07885">
    <property type="entry name" value="Ion_trans_2"/>
    <property type="match status" value="2"/>
</dbReference>
<feature type="transmembrane region" description="Helical" evidence="11">
    <location>
        <begin position="68"/>
        <end position="87"/>
    </location>
</feature>
<evidence type="ECO:0000256" key="1">
    <source>
        <dbReference type="ARBA" id="ARBA00004141"/>
    </source>
</evidence>
<dbReference type="SUPFAM" id="SSF81324">
    <property type="entry name" value="Voltage-gated potassium channels"/>
    <property type="match status" value="2"/>
</dbReference>
<evidence type="ECO:0000313" key="13">
    <source>
        <dbReference type="EMBL" id="KAK8517220.1"/>
    </source>
</evidence>
<evidence type="ECO:0000256" key="9">
    <source>
        <dbReference type="ARBA" id="ARBA00023303"/>
    </source>
</evidence>
<evidence type="ECO:0000313" key="14">
    <source>
        <dbReference type="Proteomes" id="UP001472677"/>
    </source>
</evidence>
<dbReference type="PROSITE" id="PS00018">
    <property type="entry name" value="EF_HAND_1"/>
    <property type="match status" value="1"/>
</dbReference>
<keyword evidence="5" id="KW-0106">Calcium</keyword>
<proteinExistence type="inferred from homology"/>
<evidence type="ECO:0000256" key="11">
    <source>
        <dbReference type="SAM" id="Phobius"/>
    </source>
</evidence>
<feature type="compositionally biased region" description="Basic residues" evidence="10">
    <location>
        <begin position="26"/>
        <end position="36"/>
    </location>
</feature>
<feature type="transmembrane region" description="Helical" evidence="11">
    <location>
        <begin position="242"/>
        <end position="262"/>
    </location>
</feature>
<dbReference type="PROSITE" id="PS50222">
    <property type="entry name" value="EF_HAND_2"/>
    <property type="match status" value="1"/>
</dbReference>
<keyword evidence="8 11" id="KW-0472">Membrane</keyword>
<comment type="subcellular location">
    <subcellularLocation>
        <location evidence="1">Membrane</location>
        <topology evidence="1">Multi-pass membrane protein</topology>
    </subcellularLocation>
</comment>
<feature type="transmembrane region" description="Helical" evidence="11">
    <location>
        <begin position="124"/>
        <end position="144"/>
    </location>
</feature>
<evidence type="ECO:0000256" key="3">
    <source>
        <dbReference type="ARBA" id="ARBA00022448"/>
    </source>
</evidence>
<dbReference type="EMBL" id="JBBPBM010000056">
    <property type="protein sequence ID" value="KAK8517220.1"/>
    <property type="molecule type" value="Genomic_DNA"/>
</dbReference>
<dbReference type="InterPro" id="IPR018247">
    <property type="entry name" value="EF_Hand_1_Ca_BS"/>
</dbReference>
<comment type="similarity">
    <text evidence="2">Belongs to the two pore domain potassium channel (TC 1.A.1.7) family.</text>
</comment>
<dbReference type="InterPro" id="IPR002048">
    <property type="entry name" value="EF_hand_dom"/>
</dbReference>
<feature type="region of interest" description="Disordered" evidence="10">
    <location>
        <begin position="17"/>
        <end position="48"/>
    </location>
</feature>
<organism evidence="13 14">
    <name type="scientific">Hibiscus sabdariffa</name>
    <name type="common">roselle</name>
    <dbReference type="NCBI Taxonomy" id="183260"/>
    <lineage>
        <taxon>Eukaryota</taxon>
        <taxon>Viridiplantae</taxon>
        <taxon>Streptophyta</taxon>
        <taxon>Embryophyta</taxon>
        <taxon>Tracheophyta</taxon>
        <taxon>Spermatophyta</taxon>
        <taxon>Magnoliopsida</taxon>
        <taxon>eudicotyledons</taxon>
        <taxon>Gunneridae</taxon>
        <taxon>Pentapetalae</taxon>
        <taxon>rosids</taxon>
        <taxon>malvids</taxon>
        <taxon>Malvales</taxon>
        <taxon>Malvaceae</taxon>
        <taxon>Malvoideae</taxon>
        <taxon>Hibiscus</taxon>
    </lineage>
</organism>
<dbReference type="Proteomes" id="UP001472677">
    <property type="component" value="Unassembled WGS sequence"/>
</dbReference>
<evidence type="ECO:0000256" key="2">
    <source>
        <dbReference type="ARBA" id="ARBA00010159"/>
    </source>
</evidence>
<keyword evidence="7" id="KW-0406">Ion transport</keyword>
<feature type="compositionally biased region" description="Basic and acidic residues" evidence="10">
    <location>
        <begin position="38"/>
        <end position="48"/>
    </location>
</feature>